<evidence type="ECO:0000313" key="9">
    <source>
        <dbReference type="Proteomes" id="UP000627838"/>
    </source>
</evidence>
<evidence type="ECO:0000259" key="7">
    <source>
        <dbReference type="PROSITE" id="PS50850"/>
    </source>
</evidence>
<gene>
    <name evidence="8" type="ORF">H4W34_002586</name>
</gene>
<keyword evidence="2" id="KW-1003">Cell membrane</keyword>
<dbReference type="InterPro" id="IPR011701">
    <property type="entry name" value="MFS"/>
</dbReference>
<evidence type="ECO:0000313" key="8">
    <source>
        <dbReference type="EMBL" id="MBE1532753.1"/>
    </source>
</evidence>
<dbReference type="PROSITE" id="PS50850">
    <property type="entry name" value="MFS"/>
    <property type="match status" value="1"/>
</dbReference>
<dbReference type="InterPro" id="IPR020846">
    <property type="entry name" value="MFS_dom"/>
</dbReference>
<proteinExistence type="predicted"/>
<dbReference type="InterPro" id="IPR050189">
    <property type="entry name" value="MFS_Efflux_Transporters"/>
</dbReference>
<dbReference type="EMBL" id="JADBDZ010000001">
    <property type="protein sequence ID" value="MBE1532753.1"/>
    <property type="molecule type" value="Genomic_DNA"/>
</dbReference>
<accession>A0ABR9JQI9</accession>
<feature type="transmembrane region" description="Helical" evidence="6">
    <location>
        <begin position="285"/>
        <end position="306"/>
    </location>
</feature>
<feature type="transmembrane region" description="Helical" evidence="6">
    <location>
        <begin position="350"/>
        <end position="372"/>
    </location>
</feature>
<keyword evidence="3 6" id="KW-0812">Transmembrane</keyword>
<keyword evidence="9" id="KW-1185">Reference proteome</keyword>
<evidence type="ECO:0000256" key="3">
    <source>
        <dbReference type="ARBA" id="ARBA00022692"/>
    </source>
</evidence>
<evidence type="ECO:0000256" key="5">
    <source>
        <dbReference type="ARBA" id="ARBA00023136"/>
    </source>
</evidence>
<feature type="transmembrane region" description="Helical" evidence="6">
    <location>
        <begin position="312"/>
        <end position="338"/>
    </location>
</feature>
<name>A0ABR9JQI9_9ACTN</name>
<sequence length="406" mass="39955">MHAQKTRDAAAVEVPSRSFPLWLFALFLLAFSFGTDDLVIAGVLPDIARDLDVSVAASGQLVTVFALTFALGAPVAAALTARWPRRAVLAGAALVFVLANVGAAVAPGYGTVLVARIVAGLAAATASPAAFAVAAAAAPEGRRGRFLAVVSAGMTTSLVAGVPAGTWIGDALGWRATMLYVAALAAVAGLVLLGTLPGLPGAEPSPVRERLRVLRRPGTAVALVAMIPAGAGGMMSYVYITEIAGRLGDVRGAAVAPVITAAGVAGIVGAFLGGRAVDAFGAPKALVVFMAGVTAAPVSMAVLGAVGGPYHAVVVGGVFVLYGLATWGIAPATQAWLLDRSGPDAAGELLAVNNACMYLGFSLAGAVGGLALGAGGAAAVPVAAAGCAALSLLLFGAALMGRREDA</sequence>
<evidence type="ECO:0000256" key="4">
    <source>
        <dbReference type="ARBA" id="ARBA00022989"/>
    </source>
</evidence>
<keyword evidence="5 6" id="KW-0472">Membrane</keyword>
<feature type="transmembrane region" description="Helical" evidence="6">
    <location>
        <begin position="146"/>
        <end position="168"/>
    </location>
</feature>
<comment type="subcellular location">
    <subcellularLocation>
        <location evidence="1">Cell membrane</location>
        <topology evidence="1">Multi-pass membrane protein</topology>
    </subcellularLocation>
</comment>
<dbReference type="SUPFAM" id="SSF103473">
    <property type="entry name" value="MFS general substrate transporter"/>
    <property type="match status" value="1"/>
</dbReference>
<protein>
    <submittedName>
        <fullName evidence="8">MFS family arabinose efflux permease</fullName>
    </submittedName>
</protein>
<feature type="transmembrane region" description="Helical" evidence="6">
    <location>
        <begin position="87"/>
        <end position="107"/>
    </location>
</feature>
<dbReference type="Pfam" id="PF07690">
    <property type="entry name" value="MFS_1"/>
    <property type="match status" value="1"/>
</dbReference>
<evidence type="ECO:0000256" key="1">
    <source>
        <dbReference type="ARBA" id="ARBA00004651"/>
    </source>
</evidence>
<dbReference type="RefSeq" id="WP_192759403.1">
    <property type="nucleotide sequence ID" value="NZ_JADBDZ010000001.1"/>
</dbReference>
<dbReference type="PANTHER" id="PTHR43124">
    <property type="entry name" value="PURINE EFFLUX PUMP PBUE"/>
    <property type="match status" value="1"/>
</dbReference>
<organism evidence="8 9">
    <name type="scientific">Actinomadura algeriensis</name>
    <dbReference type="NCBI Taxonomy" id="1679523"/>
    <lineage>
        <taxon>Bacteria</taxon>
        <taxon>Bacillati</taxon>
        <taxon>Actinomycetota</taxon>
        <taxon>Actinomycetes</taxon>
        <taxon>Streptosporangiales</taxon>
        <taxon>Thermomonosporaceae</taxon>
        <taxon>Actinomadura</taxon>
    </lineage>
</organism>
<keyword evidence="4 6" id="KW-1133">Transmembrane helix</keyword>
<dbReference type="CDD" id="cd17324">
    <property type="entry name" value="MFS_NepI_like"/>
    <property type="match status" value="1"/>
</dbReference>
<feature type="transmembrane region" description="Helical" evidence="6">
    <location>
        <begin position="56"/>
        <end position="80"/>
    </location>
</feature>
<reference evidence="8 9" key="1">
    <citation type="submission" date="2020-10" db="EMBL/GenBank/DDBJ databases">
        <title>Sequencing the genomes of 1000 actinobacteria strains.</title>
        <authorList>
            <person name="Klenk H.-P."/>
        </authorList>
    </citation>
    <scope>NUCLEOTIDE SEQUENCE [LARGE SCALE GENOMIC DNA]</scope>
    <source>
        <strain evidence="8 9">DSM 46744</strain>
    </source>
</reference>
<dbReference type="Gene3D" id="1.20.1250.20">
    <property type="entry name" value="MFS general substrate transporter like domains"/>
    <property type="match status" value="1"/>
</dbReference>
<feature type="transmembrane region" description="Helical" evidence="6">
    <location>
        <begin position="378"/>
        <end position="400"/>
    </location>
</feature>
<comment type="caution">
    <text evidence="8">The sequence shown here is derived from an EMBL/GenBank/DDBJ whole genome shotgun (WGS) entry which is preliminary data.</text>
</comment>
<evidence type="ECO:0000256" key="6">
    <source>
        <dbReference type="SAM" id="Phobius"/>
    </source>
</evidence>
<feature type="transmembrane region" description="Helical" evidence="6">
    <location>
        <begin position="220"/>
        <end position="240"/>
    </location>
</feature>
<feature type="transmembrane region" description="Helical" evidence="6">
    <location>
        <begin position="113"/>
        <end position="134"/>
    </location>
</feature>
<evidence type="ECO:0000256" key="2">
    <source>
        <dbReference type="ARBA" id="ARBA00022475"/>
    </source>
</evidence>
<dbReference type="Proteomes" id="UP000627838">
    <property type="component" value="Unassembled WGS sequence"/>
</dbReference>
<feature type="transmembrane region" description="Helical" evidence="6">
    <location>
        <begin position="252"/>
        <end position="273"/>
    </location>
</feature>
<dbReference type="PANTHER" id="PTHR43124:SF10">
    <property type="entry name" value="PURINE EFFLUX PUMP PBUE"/>
    <property type="match status" value="1"/>
</dbReference>
<feature type="domain" description="Major facilitator superfamily (MFS) profile" evidence="7">
    <location>
        <begin position="22"/>
        <end position="403"/>
    </location>
</feature>
<dbReference type="InterPro" id="IPR036259">
    <property type="entry name" value="MFS_trans_sf"/>
</dbReference>
<feature type="transmembrane region" description="Helical" evidence="6">
    <location>
        <begin position="180"/>
        <end position="199"/>
    </location>
</feature>
<feature type="transmembrane region" description="Helical" evidence="6">
    <location>
        <begin position="21"/>
        <end position="44"/>
    </location>
</feature>